<reference evidence="3 4" key="1">
    <citation type="submission" date="2019-07" db="EMBL/GenBank/DDBJ databases">
        <title>Reinekea sp. strain SSH23 genome sequencing and assembly.</title>
        <authorList>
            <person name="Kim I."/>
        </authorList>
    </citation>
    <scope>NUCLEOTIDE SEQUENCE [LARGE SCALE GENOMIC DNA]</scope>
    <source>
        <strain evidence="3 4">SSH23</strain>
    </source>
</reference>
<keyword evidence="4" id="KW-1185">Reference proteome</keyword>
<dbReference type="AlphaFoldDB" id="A0A5C8Z706"/>
<evidence type="ECO:0000259" key="2">
    <source>
        <dbReference type="Pfam" id="PF07786"/>
    </source>
</evidence>
<feature type="transmembrane region" description="Helical" evidence="1">
    <location>
        <begin position="48"/>
        <end position="70"/>
    </location>
</feature>
<feature type="transmembrane region" description="Helical" evidence="1">
    <location>
        <begin position="211"/>
        <end position="233"/>
    </location>
</feature>
<keyword evidence="1" id="KW-0812">Transmembrane</keyword>
<evidence type="ECO:0000313" key="4">
    <source>
        <dbReference type="Proteomes" id="UP000321764"/>
    </source>
</evidence>
<dbReference type="InterPro" id="IPR012429">
    <property type="entry name" value="HGSNAT_cat"/>
</dbReference>
<sequence>MQQNNRLYIIDQMRGIAVLLMAIFHFCYDLSLFNFIEFSLKGGFFSWFRYLILTLFFIPVGASLALAHSAKIQWHKFIYRQGKLLVAALIISVSSYFMYPTSWVWFGVLHFIFIASLLSLPLVNKPSLAGLFGLSIFLLFLLTPWFNLSFLYQALHEPLHLPHGTIDLTRLIPWLGMVYIGIFIGHKRALRRKRLPLGSINTLIHWLGRNSLIVYLVHQLPLYAIAWLLNAWLH</sequence>
<proteinExistence type="predicted"/>
<dbReference type="Pfam" id="PF07786">
    <property type="entry name" value="HGSNAT_cat"/>
    <property type="match status" value="1"/>
</dbReference>
<dbReference type="OrthoDB" id="9807591at2"/>
<feature type="transmembrane region" description="Helical" evidence="1">
    <location>
        <begin position="130"/>
        <end position="151"/>
    </location>
</feature>
<protein>
    <submittedName>
        <fullName evidence="3">DUF1624 domain-containing protein</fullName>
    </submittedName>
</protein>
<keyword evidence="1" id="KW-1133">Transmembrane helix</keyword>
<name>A0A5C8Z706_9GAMM</name>
<organism evidence="3 4">
    <name type="scientific">Reinekea thalattae</name>
    <dbReference type="NCBI Taxonomy" id="2593301"/>
    <lineage>
        <taxon>Bacteria</taxon>
        <taxon>Pseudomonadati</taxon>
        <taxon>Pseudomonadota</taxon>
        <taxon>Gammaproteobacteria</taxon>
        <taxon>Oceanospirillales</taxon>
        <taxon>Saccharospirillaceae</taxon>
        <taxon>Reinekea</taxon>
    </lineage>
</organism>
<feature type="transmembrane region" description="Helical" evidence="1">
    <location>
        <begin position="171"/>
        <end position="190"/>
    </location>
</feature>
<accession>A0A5C8Z706</accession>
<evidence type="ECO:0000313" key="3">
    <source>
        <dbReference type="EMBL" id="TXR53417.1"/>
    </source>
</evidence>
<comment type="caution">
    <text evidence="3">The sequence shown here is derived from an EMBL/GenBank/DDBJ whole genome shotgun (WGS) entry which is preliminary data.</text>
</comment>
<feature type="transmembrane region" description="Helical" evidence="1">
    <location>
        <begin position="105"/>
        <end position="123"/>
    </location>
</feature>
<dbReference type="EMBL" id="VKAD01000001">
    <property type="protein sequence ID" value="TXR53417.1"/>
    <property type="molecule type" value="Genomic_DNA"/>
</dbReference>
<feature type="transmembrane region" description="Helical" evidence="1">
    <location>
        <begin position="16"/>
        <end position="36"/>
    </location>
</feature>
<feature type="transmembrane region" description="Helical" evidence="1">
    <location>
        <begin position="82"/>
        <end position="99"/>
    </location>
</feature>
<keyword evidence="1" id="KW-0472">Membrane</keyword>
<evidence type="ECO:0000256" key="1">
    <source>
        <dbReference type="SAM" id="Phobius"/>
    </source>
</evidence>
<gene>
    <name evidence="3" type="ORF">FME95_02280</name>
</gene>
<feature type="domain" description="Heparan-alpha-glucosaminide N-acetyltransferase catalytic" evidence="2">
    <location>
        <begin position="6"/>
        <end position="219"/>
    </location>
</feature>
<dbReference type="RefSeq" id="WP_147712772.1">
    <property type="nucleotide sequence ID" value="NZ_VKAD01000001.1"/>
</dbReference>
<dbReference type="Proteomes" id="UP000321764">
    <property type="component" value="Unassembled WGS sequence"/>
</dbReference>